<evidence type="ECO:0000259" key="13">
    <source>
        <dbReference type="Pfam" id="PF00593"/>
    </source>
</evidence>
<evidence type="ECO:0000259" key="14">
    <source>
        <dbReference type="Pfam" id="PF07715"/>
    </source>
</evidence>
<evidence type="ECO:0000256" key="5">
    <source>
        <dbReference type="ARBA" id="ARBA00022729"/>
    </source>
</evidence>
<dbReference type="OrthoDB" id="9758870at2"/>
<dbReference type="InterPro" id="IPR000531">
    <property type="entry name" value="Beta-barrel_TonB"/>
</dbReference>
<dbReference type="RefSeq" id="WP_109621522.1">
    <property type="nucleotide sequence ID" value="NZ_QGDO01000007.1"/>
</dbReference>
<feature type="domain" description="TonB-dependent receptor plug" evidence="14">
    <location>
        <begin position="126"/>
        <end position="222"/>
    </location>
</feature>
<keyword evidence="2 10" id="KW-0813">Transport</keyword>
<protein>
    <submittedName>
        <fullName evidence="15">Outer membrane receptor protein involved in Fe transport</fullName>
    </submittedName>
</protein>
<feature type="signal peptide" evidence="12">
    <location>
        <begin position="1"/>
        <end position="21"/>
    </location>
</feature>
<dbReference type="InterPro" id="IPR036942">
    <property type="entry name" value="Beta-barrel_TonB_sf"/>
</dbReference>
<evidence type="ECO:0000256" key="8">
    <source>
        <dbReference type="ARBA" id="ARBA00023170"/>
    </source>
</evidence>
<gene>
    <name evidence="15" type="ORF">BC781_10734</name>
</gene>
<dbReference type="Pfam" id="PF00593">
    <property type="entry name" value="TonB_dep_Rec_b-barrel"/>
    <property type="match status" value="1"/>
</dbReference>
<comment type="caution">
    <text evidence="15">The sequence shown here is derived from an EMBL/GenBank/DDBJ whole genome shotgun (WGS) entry which is preliminary data.</text>
</comment>
<dbReference type="Pfam" id="PF13715">
    <property type="entry name" value="CarbopepD_reg_2"/>
    <property type="match status" value="1"/>
</dbReference>
<evidence type="ECO:0000256" key="12">
    <source>
        <dbReference type="SAM" id="SignalP"/>
    </source>
</evidence>
<evidence type="ECO:0000256" key="2">
    <source>
        <dbReference type="ARBA" id="ARBA00022448"/>
    </source>
</evidence>
<keyword evidence="6 11" id="KW-0798">TonB box</keyword>
<keyword evidence="4 10" id="KW-0812">Transmembrane</keyword>
<evidence type="ECO:0000256" key="7">
    <source>
        <dbReference type="ARBA" id="ARBA00023136"/>
    </source>
</evidence>
<keyword evidence="8 15" id="KW-0675">Receptor</keyword>
<dbReference type="AlphaFoldDB" id="A0A315ZT93"/>
<evidence type="ECO:0000256" key="10">
    <source>
        <dbReference type="PROSITE-ProRule" id="PRU01360"/>
    </source>
</evidence>
<dbReference type="GO" id="GO:0009279">
    <property type="term" value="C:cell outer membrane"/>
    <property type="evidence" value="ECO:0007669"/>
    <property type="project" value="UniProtKB-SubCell"/>
</dbReference>
<dbReference type="Gene3D" id="2.170.130.10">
    <property type="entry name" value="TonB-dependent receptor, plug domain"/>
    <property type="match status" value="1"/>
</dbReference>
<dbReference type="PROSITE" id="PS52016">
    <property type="entry name" value="TONB_DEPENDENT_REC_3"/>
    <property type="match status" value="1"/>
</dbReference>
<dbReference type="SUPFAM" id="SSF49464">
    <property type="entry name" value="Carboxypeptidase regulatory domain-like"/>
    <property type="match status" value="1"/>
</dbReference>
<comment type="similarity">
    <text evidence="10 11">Belongs to the TonB-dependent receptor family.</text>
</comment>
<evidence type="ECO:0000256" key="11">
    <source>
        <dbReference type="RuleBase" id="RU003357"/>
    </source>
</evidence>
<dbReference type="PANTHER" id="PTHR30069">
    <property type="entry name" value="TONB-DEPENDENT OUTER MEMBRANE RECEPTOR"/>
    <property type="match status" value="1"/>
</dbReference>
<evidence type="ECO:0000256" key="9">
    <source>
        <dbReference type="ARBA" id="ARBA00023237"/>
    </source>
</evidence>
<dbReference type="InterPro" id="IPR037066">
    <property type="entry name" value="Plug_dom_sf"/>
</dbReference>
<organism evidence="15 16">
    <name type="scientific">Sediminitomix flava</name>
    <dbReference type="NCBI Taxonomy" id="379075"/>
    <lineage>
        <taxon>Bacteria</taxon>
        <taxon>Pseudomonadati</taxon>
        <taxon>Bacteroidota</taxon>
        <taxon>Cytophagia</taxon>
        <taxon>Cytophagales</taxon>
        <taxon>Flammeovirgaceae</taxon>
        <taxon>Sediminitomix</taxon>
    </lineage>
</organism>
<name>A0A315ZT93_SEDFL</name>
<proteinExistence type="inferred from homology"/>
<dbReference type="EMBL" id="QGDO01000007">
    <property type="protein sequence ID" value="PWJ38444.1"/>
    <property type="molecule type" value="Genomic_DNA"/>
</dbReference>
<dbReference type="GO" id="GO:0044718">
    <property type="term" value="P:siderophore transmembrane transport"/>
    <property type="evidence" value="ECO:0007669"/>
    <property type="project" value="TreeGrafter"/>
</dbReference>
<dbReference type="Gene3D" id="2.40.170.20">
    <property type="entry name" value="TonB-dependent receptor, beta-barrel domain"/>
    <property type="match status" value="1"/>
</dbReference>
<evidence type="ECO:0000256" key="1">
    <source>
        <dbReference type="ARBA" id="ARBA00004571"/>
    </source>
</evidence>
<evidence type="ECO:0000313" key="15">
    <source>
        <dbReference type="EMBL" id="PWJ38444.1"/>
    </source>
</evidence>
<dbReference type="InterPro" id="IPR008969">
    <property type="entry name" value="CarboxyPept-like_regulatory"/>
</dbReference>
<dbReference type="SUPFAM" id="SSF56935">
    <property type="entry name" value="Porins"/>
    <property type="match status" value="1"/>
</dbReference>
<comment type="subcellular location">
    <subcellularLocation>
        <location evidence="1 10">Cell outer membrane</location>
        <topology evidence="1 10">Multi-pass membrane protein</topology>
    </subcellularLocation>
</comment>
<feature type="chain" id="PRO_5016306663" evidence="12">
    <location>
        <begin position="22"/>
        <end position="805"/>
    </location>
</feature>
<evidence type="ECO:0000256" key="4">
    <source>
        <dbReference type="ARBA" id="ARBA00022692"/>
    </source>
</evidence>
<dbReference type="PANTHER" id="PTHR30069:SF29">
    <property type="entry name" value="HEMOGLOBIN AND HEMOGLOBIN-HAPTOGLOBIN-BINDING PROTEIN 1-RELATED"/>
    <property type="match status" value="1"/>
</dbReference>
<dbReference type="Proteomes" id="UP000245535">
    <property type="component" value="Unassembled WGS sequence"/>
</dbReference>
<reference evidence="15 16" key="1">
    <citation type="submission" date="2018-03" db="EMBL/GenBank/DDBJ databases">
        <title>Genomic Encyclopedia of Archaeal and Bacterial Type Strains, Phase II (KMG-II): from individual species to whole genera.</title>
        <authorList>
            <person name="Goeker M."/>
        </authorList>
    </citation>
    <scope>NUCLEOTIDE SEQUENCE [LARGE SCALE GENOMIC DNA]</scope>
    <source>
        <strain evidence="15 16">DSM 28229</strain>
    </source>
</reference>
<feature type="domain" description="TonB-dependent receptor-like beta-barrel" evidence="13">
    <location>
        <begin position="286"/>
        <end position="757"/>
    </location>
</feature>
<evidence type="ECO:0000256" key="3">
    <source>
        <dbReference type="ARBA" id="ARBA00022452"/>
    </source>
</evidence>
<keyword evidence="5 12" id="KW-0732">Signal</keyword>
<sequence length="805" mass="92382">MKQKFFILLSLLLFKLTTNFAQGEKFTISGFVKEKSSGERLPGVSIYLLGTSTGVSTNAYGFYSITLPKGEYDITYSFVGYGSQTIKINLSENVDKNMTLVPSYIELQEIEVNAQKINKVSDEVQMSVINIPTSQIQEIPVFLGEKDIIKVIQLMPGVQSGREGSAGLFVRGGSDDQNLLILDDANVYNAQHLFGFFSVFNGDAIKSVDLYKGGFPARFGGRLSSVLDMQMKDGHQEEFHGKIGLGLISSNLTLEGPIQKGKSSFLLSGRRTYFDVVSRPLMTDEFNSGYYFYDINAKVNFELGKKDRIFLSGFSGRDNYYLNETVDQNQHNENLYWGNLTGTLRWNHIFSNKLFSNLALITSNYNFNVNSKDKNEDDEVKTYNLNYKSLIDDYTIKFNLDYLPNPKHAIKLGVTSTFYKFAPAAFVYASSLDDNIPVNTTQNTYTQESAIYIEDDFKLSKKLHFNLGIRYSLFRHDDTYYDYFEPRLSSSLKLNKSTALKASFATMNQYVHKLSNTGVGLPTDLWVTSTKNVIPQTSNQIALGFAKDLPNDINFTLEGYYKWSENVIQYKEGANFLMVDFEDVTDLKVIDWQNNITRGDAKSYGFEVLLQKKYGRFSGWAAYTLAWAKLKFDELNNGKEFWASWDRRHDLSLVGIYKLRQNITLSGVWVFGSGTPYTIPTDVHSSYRTDFIPNKTSIGKDFNVEEVFIFPGGDNYYYDERNNFRSLAFHRLDFSIQFHKAKRRNRKRTWEVSLFNVYGRQNPFYYRLNSEVIYNPQNRSQSTSRNIVQVSLFRWIPSFSYKLEF</sequence>
<accession>A0A315ZT93</accession>
<dbReference type="Gene3D" id="2.60.40.1120">
    <property type="entry name" value="Carboxypeptidase-like, regulatory domain"/>
    <property type="match status" value="1"/>
</dbReference>
<keyword evidence="16" id="KW-1185">Reference proteome</keyword>
<dbReference type="InterPro" id="IPR039426">
    <property type="entry name" value="TonB-dep_rcpt-like"/>
</dbReference>
<dbReference type="InterPro" id="IPR012910">
    <property type="entry name" value="Plug_dom"/>
</dbReference>
<dbReference type="Pfam" id="PF07715">
    <property type="entry name" value="Plug"/>
    <property type="match status" value="1"/>
</dbReference>
<keyword evidence="3 10" id="KW-1134">Transmembrane beta strand</keyword>
<keyword evidence="7 10" id="KW-0472">Membrane</keyword>
<evidence type="ECO:0000313" key="16">
    <source>
        <dbReference type="Proteomes" id="UP000245535"/>
    </source>
</evidence>
<keyword evidence="9 10" id="KW-0998">Cell outer membrane</keyword>
<dbReference type="GO" id="GO:0015344">
    <property type="term" value="F:siderophore uptake transmembrane transporter activity"/>
    <property type="evidence" value="ECO:0007669"/>
    <property type="project" value="TreeGrafter"/>
</dbReference>
<evidence type="ECO:0000256" key="6">
    <source>
        <dbReference type="ARBA" id="ARBA00023077"/>
    </source>
</evidence>